<dbReference type="InterPro" id="IPR029000">
    <property type="entry name" value="Cyclophilin-like_dom_sf"/>
</dbReference>
<gene>
    <name evidence="10" type="ORF">PSTT_13328</name>
</gene>
<feature type="compositionally biased region" description="Basic and acidic residues" evidence="8">
    <location>
        <begin position="678"/>
        <end position="690"/>
    </location>
</feature>
<evidence type="ECO:0000256" key="5">
    <source>
        <dbReference type="ARBA" id="ARBA00022737"/>
    </source>
</evidence>
<evidence type="ECO:0000256" key="3">
    <source>
        <dbReference type="ARBA" id="ARBA00013194"/>
    </source>
</evidence>
<dbReference type="AlphaFoldDB" id="A0A2S4USA0"/>
<evidence type="ECO:0000259" key="9">
    <source>
        <dbReference type="PROSITE" id="PS50072"/>
    </source>
</evidence>
<evidence type="ECO:0000256" key="7">
    <source>
        <dbReference type="ARBA" id="ARBA00023235"/>
    </source>
</evidence>
<dbReference type="InterPro" id="IPR015943">
    <property type="entry name" value="WD40/YVTN_repeat-like_dom_sf"/>
</dbReference>
<accession>A0A2S4USA0</accession>
<feature type="domain" description="PPIase cyclophilin-type" evidence="9">
    <location>
        <begin position="490"/>
        <end position="635"/>
    </location>
</feature>
<comment type="caution">
    <text evidence="10">The sequence shown here is derived from an EMBL/GenBank/DDBJ whole genome shotgun (WGS) entry which is preliminary data.</text>
</comment>
<feature type="non-terminal residue" evidence="10">
    <location>
        <position position="748"/>
    </location>
</feature>
<dbReference type="InterPro" id="IPR001680">
    <property type="entry name" value="WD40_rpt"/>
</dbReference>
<sequence length="748" mass="83371">MSEEEVARKRSRTESMSPNPAEPKHANNDNPVVNEEESDEEVGPLPAGNDEKKKTEKSRKKARAAQQHKRLYLKNLPSSERYHRSFMHRDVVSWVTVTRTLFIITASVDGHIKFWTKKDPKDGPGIEFVKHYRAHLSPIISVSASVDGMMYASVSAEGEGGSIKIFDVKNFDMINMFKINFVPKACCWVHDLGQAATILAVSDAQSSTINFYDGRGDGTPFMSTSSLHQAPVHLLAFNPRFNCVISADTSGMLEYWEPTEGFNLPEGLKWSLKSQTDLYSFKKSKSVPSSLTVPDDGSYFATTTLNTSEHSICVFNFSSGKLLRKYDESITAITEMQQAGTTAYSLDDMEFGCRLAVERGLGKIVESDTMPGVAGSAVFDPSSTFLLYPSLLGIKIVNIQLNKMVRILGKDENHRFSQLSLLPSVLRKEEIHDSPMAISDNPLLADEGKTEPSIFCTAFKRPRFYIFNQTEPESEEQAVAAVAPSSKILLGNSAVIHTTRGDIHCRLHPEFVPKTVENFVGHSRSGYYDGVIFHRIIRKFMIQTGDPLGDGTGDESIWGGNFEDEFAPCLKHDRPYCLSMANAGPGTNGSQFFITTVPTPWLDNKHTLSHHHNNKEDFIKNINSSNANNEYITKPPVKQSRTESMSPNPAEPKQANNDSPVVSDEESDEEVGPLLAGNDEKQLKKTEQSGKKARAAHQHERLYLKNLPSSERYDRSFMHRDVNLFIIAASVDGILNFGLKKTKRMVLD</sequence>
<keyword evidence="6" id="KW-0697">Rotamase</keyword>
<dbReference type="GO" id="GO:0006457">
    <property type="term" value="P:protein folding"/>
    <property type="evidence" value="ECO:0007669"/>
    <property type="project" value="InterPro"/>
</dbReference>
<dbReference type="VEuPathDB" id="FungiDB:PSTT_13328"/>
<evidence type="ECO:0000256" key="4">
    <source>
        <dbReference type="ARBA" id="ARBA00022574"/>
    </source>
</evidence>
<feature type="compositionally biased region" description="Basic residues" evidence="8">
    <location>
        <begin position="55"/>
        <end position="72"/>
    </location>
</feature>
<keyword evidence="5" id="KW-0677">Repeat</keyword>
<evidence type="ECO:0000256" key="6">
    <source>
        <dbReference type="ARBA" id="ARBA00023110"/>
    </source>
</evidence>
<evidence type="ECO:0000256" key="1">
    <source>
        <dbReference type="ARBA" id="ARBA00000971"/>
    </source>
</evidence>
<dbReference type="PANTHER" id="PTHR45625:SF4">
    <property type="entry name" value="PEPTIDYLPROLYL ISOMERASE DOMAIN AND WD REPEAT-CONTAINING PROTEIN 1"/>
    <property type="match status" value="1"/>
</dbReference>
<evidence type="ECO:0000313" key="11">
    <source>
        <dbReference type="Proteomes" id="UP000239156"/>
    </source>
</evidence>
<dbReference type="PROSITE" id="PS50072">
    <property type="entry name" value="CSA_PPIASE_2"/>
    <property type="match status" value="1"/>
</dbReference>
<dbReference type="InterPro" id="IPR020892">
    <property type="entry name" value="Cyclophilin-type_PPIase_CS"/>
</dbReference>
<reference evidence="10" key="1">
    <citation type="submission" date="2017-12" db="EMBL/GenBank/DDBJ databases">
        <title>Gene loss provides genomic basis for host adaptation in cereal stripe rust fungi.</title>
        <authorList>
            <person name="Xia C."/>
        </authorList>
    </citation>
    <scope>NUCLEOTIDE SEQUENCE [LARGE SCALE GENOMIC DNA]</scope>
    <source>
        <strain evidence="10">93-210</strain>
    </source>
</reference>
<evidence type="ECO:0000256" key="8">
    <source>
        <dbReference type="SAM" id="MobiDB-lite"/>
    </source>
</evidence>
<dbReference type="Gene3D" id="2.130.10.10">
    <property type="entry name" value="YVTN repeat-like/Quinoprotein amine dehydrogenase"/>
    <property type="match status" value="1"/>
</dbReference>
<feature type="compositionally biased region" description="Polar residues" evidence="8">
    <location>
        <begin position="622"/>
        <end position="631"/>
    </location>
</feature>
<dbReference type="FunFam" id="2.40.100.10:FF:000003">
    <property type="entry name" value="Peptidylprolyl isomerase domain and WD repeat-containing 1"/>
    <property type="match status" value="1"/>
</dbReference>
<dbReference type="SUPFAM" id="SSF50891">
    <property type="entry name" value="Cyclophilin-like"/>
    <property type="match status" value="1"/>
</dbReference>
<dbReference type="InterPro" id="IPR002130">
    <property type="entry name" value="Cyclophilin-type_PPIase_dom"/>
</dbReference>
<feature type="region of interest" description="Disordered" evidence="8">
    <location>
        <begin position="622"/>
        <end position="697"/>
    </location>
</feature>
<dbReference type="EMBL" id="PKSL01000185">
    <property type="protein sequence ID" value="POW00130.1"/>
    <property type="molecule type" value="Genomic_DNA"/>
</dbReference>
<dbReference type="GO" id="GO:0005634">
    <property type="term" value="C:nucleus"/>
    <property type="evidence" value="ECO:0007669"/>
    <property type="project" value="UniProtKB-ARBA"/>
</dbReference>
<feature type="region of interest" description="Disordered" evidence="8">
    <location>
        <begin position="1"/>
        <end position="72"/>
    </location>
</feature>
<dbReference type="Proteomes" id="UP000239156">
    <property type="component" value="Unassembled WGS sequence"/>
</dbReference>
<protein>
    <recommendedName>
        <fullName evidence="3">peptidylprolyl isomerase</fullName>
        <ecNumber evidence="3">5.2.1.8</ecNumber>
    </recommendedName>
</protein>
<dbReference type="Gene3D" id="2.40.100.10">
    <property type="entry name" value="Cyclophilin-like"/>
    <property type="match status" value="1"/>
</dbReference>
<name>A0A2S4USA0_9BASI</name>
<dbReference type="EC" id="5.2.1.8" evidence="3"/>
<keyword evidence="4" id="KW-0853">WD repeat</keyword>
<dbReference type="GO" id="GO:0003755">
    <property type="term" value="F:peptidyl-prolyl cis-trans isomerase activity"/>
    <property type="evidence" value="ECO:0007669"/>
    <property type="project" value="UniProtKB-KW"/>
</dbReference>
<dbReference type="PRINTS" id="PR00153">
    <property type="entry name" value="CSAPPISMRASE"/>
</dbReference>
<dbReference type="SMART" id="SM00320">
    <property type="entry name" value="WD40"/>
    <property type="match status" value="4"/>
</dbReference>
<keyword evidence="7" id="KW-0413">Isomerase</keyword>
<dbReference type="InterPro" id="IPR036322">
    <property type="entry name" value="WD40_repeat_dom_sf"/>
</dbReference>
<evidence type="ECO:0000313" key="10">
    <source>
        <dbReference type="EMBL" id="POW00130.1"/>
    </source>
</evidence>
<comment type="similarity">
    <text evidence="2">Belongs to the cyclophilin-type PPIase family.</text>
</comment>
<dbReference type="SUPFAM" id="SSF50978">
    <property type="entry name" value="WD40 repeat-like"/>
    <property type="match status" value="1"/>
</dbReference>
<dbReference type="PROSITE" id="PS00170">
    <property type="entry name" value="CSA_PPIASE_1"/>
    <property type="match status" value="1"/>
</dbReference>
<dbReference type="Pfam" id="PF00160">
    <property type="entry name" value="Pro_isomerase"/>
    <property type="match status" value="1"/>
</dbReference>
<evidence type="ECO:0000256" key="2">
    <source>
        <dbReference type="ARBA" id="ARBA00007365"/>
    </source>
</evidence>
<comment type="catalytic activity">
    <reaction evidence="1">
        <text>[protein]-peptidylproline (omega=180) = [protein]-peptidylproline (omega=0)</text>
        <dbReference type="Rhea" id="RHEA:16237"/>
        <dbReference type="Rhea" id="RHEA-COMP:10747"/>
        <dbReference type="Rhea" id="RHEA-COMP:10748"/>
        <dbReference type="ChEBI" id="CHEBI:83833"/>
        <dbReference type="ChEBI" id="CHEBI:83834"/>
        <dbReference type="EC" id="5.2.1.8"/>
    </reaction>
</comment>
<organism evidence="10 11">
    <name type="scientific">Puccinia striiformis</name>
    <dbReference type="NCBI Taxonomy" id="27350"/>
    <lineage>
        <taxon>Eukaryota</taxon>
        <taxon>Fungi</taxon>
        <taxon>Dikarya</taxon>
        <taxon>Basidiomycota</taxon>
        <taxon>Pucciniomycotina</taxon>
        <taxon>Pucciniomycetes</taxon>
        <taxon>Pucciniales</taxon>
        <taxon>Pucciniaceae</taxon>
        <taxon>Puccinia</taxon>
    </lineage>
</organism>
<proteinExistence type="inferred from homology"/>
<dbReference type="VEuPathDB" id="FungiDB:PSHT_12199"/>
<dbReference type="InterPro" id="IPR044666">
    <property type="entry name" value="Cyclophilin_A-like"/>
</dbReference>
<dbReference type="FunFam" id="2.130.10.10:FF:000450">
    <property type="entry name" value="Peptidylprolyl isomerase domain and WD-repeat protein 1"/>
    <property type="match status" value="1"/>
</dbReference>
<keyword evidence="11" id="KW-1185">Reference proteome</keyword>
<dbReference type="PANTHER" id="PTHR45625">
    <property type="entry name" value="PEPTIDYL-PROLYL CIS-TRANS ISOMERASE-RELATED"/>
    <property type="match status" value="1"/>
</dbReference>